<dbReference type="InterPro" id="IPR050109">
    <property type="entry name" value="HTH-type_TetR-like_transc_reg"/>
</dbReference>
<dbReference type="EMBL" id="LQPJ01000136">
    <property type="protein sequence ID" value="ORW18719.1"/>
    <property type="molecule type" value="Genomic_DNA"/>
</dbReference>
<keyword evidence="2 4" id="KW-0238">DNA-binding</keyword>
<dbReference type="PANTHER" id="PTHR30055:SF234">
    <property type="entry name" value="HTH-TYPE TRANSCRIPTIONAL REGULATOR BETI"/>
    <property type="match status" value="1"/>
</dbReference>
<proteinExistence type="predicted"/>
<accession>A0A1X1Z5V2</accession>
<dbReference type="SUPFAM" id="SSF46689">
    <property type="entry name" value="Homeodomain-like"/>
    <property type="match status" value="1"/>
</dbReference>
<dbReference type="GO" id="GO:0003700">
    <property type="term" value="F:DNA-binding transcription factor activity"/>
    <property type="evidence" value="ECO:0007669"/>
    <property type="project" value="TreeGrafter"/>
</dbReference>
<evidence type="ECO:0000256" key="1">
    <source>
        <dbReference type="ARBA" id="ARBA00023015"/>
    </source>
</evidence>
<keyword evidence="7" id="KW-1185">Reference proteome</keyword>
<gene>
    <name evidence="6" type="ORF">AWC19_18215</name>
</gene>
<evidence type="ECO:0000259" key="5">
    <source>
        <dbReference type="PROSITE" id="PS50977"/>
    </source>
</evidence>
<dbReference type="AlphaFoldDB" id="A0A1X1Z5V2"/>
<feature type="DNA-binding region" description="H-T-H motif" evidence="4">
    <location>
        <begin position="38"/>
        <end position="57"/>
    </location>
</feature>
<dbReference type="RefSeq" id="WP_245849283.1">
    <property type="nucleotide sequence ID" value="NZ_JACKRZ010000473.1"/>
</dbReference>
<dbReference type="GO" id="GO:0000976">
    <property type="term" value="F:transcription cis-regulatory region binding"/>
    <property type="evidence" value="ECO:0007669"/>
    <property type="project" value="TreeGrafter"/>
</dbReference>
<dbReference type="InterPro" id="IPR001647">
    <property type="entry name" value="HTH_TetR"/>
</dbReference>
<dbReference type="InterPro" id="IPR009057">
    <property type="entry name" value="Homeodomain-like_sf"/>
</dbReference>
<evidence type="ECO:0000313" key="7">
    <source>
        <dbReference type="Proteomes" id="UP000193529"/>
    </source>
</evidence>
<comment type="caution">
    <text evidence="6">The sequence shown here is derived from an EMBL/GenBank/DDBJ whole genome shotgun (WGS) entry which is preliminary data.</text>
</comment>
<dbReference type="Pfam" id="PF00440">
    <property type="entry name" value="TetR_N"/>
    <property type="match status" value="1"/>
</dbReference>
<keyword evidence="3" id="KW-0804">Transcription</keyword>
<feature type="domain" description="HTH tetR-type" evidence="5">
    <location>
        <begin position="15"/>
        <end position="75"/>
    </location>
</feature>
<dbReference type="Gene3D" id="1.10.357.10">
    <property type="entry name" value="Tetracycline Repressor, domain 2"/>
    <property type="match status" value="1"/>
</dbReference>
<dbReference type="STRING" id="153971.AWC19_18215"/>
<evidence type="ECO:0000256" key="3">
    <source>
        <dbReference type="ARBA" id="ARBA00023163"/>
    </source>
</evidence>
<sequence>MTAAPLGRPVGADGEQTRVRITEAAMRCVAEVGYSRATIRAIARAAGMTSGSLYHYFPTKSALLNATVSGIDALARPRLRAAAARADDAVGRLEAVLDEWDRLMREYPYLAAFDRAMRAESTARTRGGRPRYPGLKALRDIVDEIVGDAAARQALPPDTDPRAAVDAIHALIRGLTEQAASLAPAAYAATLRSAKELIRGTLFAP</sequence>
<dbReference type="PROSITE" id="PS50977">
    <property type="entry name" value="HTH_TETR_2"/>
    <property type="match status" value="1"/>
</dbReference>
<dbReference type="PRINTS" id="PR00455">
    <property type="entry name" value="HTHTETR"/>
</dbReference>
<reference evidence="6 7" key="1">
    <citation type="submission" date="2016-01" db="EMBL/GenBank/DDBJ databases">
        <title>The new phylogeny of the genus Mycobacterium.</title>
        <authorList>
            <person name="Tarcisio F."/>
            <person name="Conor M."/>
            <person name="Antonella G."/>
            <person name="Elisabetta G."/>
            <person name="Giulia F.S."/>
            <person name="Sara T."/>
            <person name="Anna F."/>
            <person name="Clotilde B."/>
            <person name="Roberto B."/>
            <person name="Veronica D.S."/>
            <person name="Fabio R."/>
            <person name="Monica P."/>
            <person name="Olivier J."/>
            <person name="Enrico T."/>
            <person name="Nicola S."/>
        </authorList>
    </citation>
    <scope>NUCLEOTIDE SEQUENCE [LARGE SCALE GENOMIC DNA]</scope>
    <source>
        <strain evidence="6 7">DSM 44572</strain>
    </source>
</reference>
<dbReference type="SUPFAM" id="SSF48498">
    <property type="entry name" value="Tetracyclin repressor-like, C-terminal domain"/>
    <property type="match status" value="1"/>
</dbReference>
<organism evidence="6 7">
    <name type="scientific">Mycobacterium palustre</name>
    <dbReference type="NCBI Taxonomy" id="153971"/>
    <lineage>
        <taxon>Bacteria</taxon>
        <taxon>Bacillati</taxon>
        <taxon>Actinomycetota</taxon>
        <taxon>Actinomycetes</taxon>
        <taxon>Mycobacteriales</taxon>
        <taxon>Mycobacteriaceae</taxon>
        <taxon>Mycobacterium</taxon>
        <taxon>Mycobacterium simiae complex</taxon>
    </lineage>
</organism>
<dbReference type="PANTHER" id="PTHR30055">
    <property type="entry name" value="HTH-TYPE TRANSCRIPTIONAL REGULATOR RUTR"/>
    <property type="match status" value="1"/>
</dbReference>
<protein>
    <submittedName>
        <fullName evidence="6">TetR family transcriptional regulator</fullName>
    </submittedName>
</protein>
<evidence type="ECO:0000256" key="4">
    <source>
        <dbReference type="PROSITE-ProRule" id="PRU00335"/>
    </source>
</evidence>
<keyword evidence="1" id="KW-0805">Transcription regulation</keyword>
<dbReference type="InterPro" id="IPR036271">
    <property type="entry name" value="Tet_transcr_reg_TetR-rel_C_sf"/>
</dbReference>
<evidence type="ECO:0000256" key="2">
    <source>
        <dbReference type="ARBA" id="ARBA00023125"/>
    </source>
</evidence>
<evidence type="ECO:0000313" key="6">
    <source>
        <dbReference type="EMBL" id="ORW18719.1"/>
    </source>
</evidence>
<name>A0A1X1Z5V2_9MYCO</name>
<dbReference type="Proteomes" id="UP000193529">
    <property type="component" value="Unassembled WGS sequence"/>
</dbReference>